<dbReference type="Gene3D" id="3.30.360.80">
    <property type="match status" value="1"/>
</dbReference>
<dbReference type="Gene3D" id="2.30.30.930">
    <property type="match status" value="1"/>
</dbReference>
<keyword evidence="13" id="KW-1185">Reference proteome</keyword>
<evidence type="ECO:0000256" key="5">
    <source>
        <dbReference type="ARBA" id="ARBA00023015"/>
    </source>
</evidence>
<dbReference type="NCBIfam" id="NF003426">
    <property type="entry name" value="PRK04914.1"/>
    <property type="match status" value="1"/>
</dbReference>
<dbReference type="Pfam" id="PF18339">
    <property type="entry name" value="Tudor_1_RapA"/>
    <property type="match status" value="1"/>
</dbReference>
<evidence type="ECO:0000256" key="9">
    <source>
        <dbReference type="HAMAP-Rule" id="MF_01821"/>
    </source>
</evidence>
<keyword evidence="5 9" id="KW-0805">Transcription regulation</keyword>
<accession>A0A1T1HBH3</accession>
<dbReference type="Gene3D" id="3.40.50.300">
    <property type="entry name" value="P-loop containing nucleotide triphosphate hydrolases"/>
    <property type="match status" value="1"/>
</dbReference>
<comment type="similarity">
    <text evidence="9">Belongs to the SNF2/RAD54 helicase family. RapA subfamily.</text>
</comment>
<name>A0A1T1HBH3_OCELI</name>
<dbReference type="Proteomes" id="UP000190064">
    <property type="component" value="Unassembled WGS sequence"/>
</dbReference>
<dbReference type="Pfam" id="PF18337">
    <property type="entry name" value="Tudor_RapA"/>
    <property type="match status" value="1"/>
</dbReference>
<feature type="domain" description="Helicase C-terminal" evidence="11">
    <location>
        <begin position="481"/>
        <end position="633"/>
    </location>
</feature>
<proteinExistence type="inferred from homology"/>
<dbReference type="InterPro" id="IPR057342">
    <property type="entry name" value="DEXDc_RapA"/>
</dbReference>
<dbReference type="SMART" id="SM00487">
    <property type="entry name" value="DEXDc"/>
    <property type="match status" value="1"/>
</dbReference>
<comment type="function">
    <text evidence="9">Transcription regulator that activates transcription by stimulating RNA polymerase (RNAP) recycling in case of stress conditions such as supercoiled DNA or high salt concentrations. Probably acts by releasing the RNAP, when it is trapped or immobilized on tightly supercoiled DNA. Does not activate transcription on linear DNA. Probably not involved in DNA repair.</text>
</comment>
<dbReference type="InterPro" id="IPR040766">
    <property type="entry name" value="Tudor_2_RapA"/>
</dbReference>
<dbReference type="InterPro" id="IPR038718">
    <property type="entry name" value="SNF2-like_sf"/>
</dbReference>
<evidence type="ECO:0000259" key="11">
    <source>
        <dbReference type="PROSITE" id="PS51194"/>
    </source>
</evidence>
<dbReference type="GO" id="GO:0016817">
    <property type="term" value="F:hydrolase activity, acting on acid anhydrides"/>
    <property type="evidence" value="ECO:0007669"/>
    <property type="project" value="InterPro"/>
</dbReference>
<keyword evidence="4 9" id="KW-0067">ATP-binding</keyword>
<dbReference type="GO" id="GO:0003677">
    <property type="term" value="F:DNA binding"/>
    <property type="evidence" value="ECO:0007669"/>
    <property type="project" value="UniProtKB-KW"/>
</dbReference>
<keyword evidence="7 9" id="KW-0010">Activator</keyword>
<dbReference type="InterPro" id="IPR014001">
    <property type="entry name" value="Helicase_ATP-bd"/>
</dbReference>
<dbReference type="CDD" id="cd18011">
    <property type="entry name" value="DEXDc_RapA"/>
    <property type="match status" value="1"/>
</dbReference>
<evidence type="ECO:0000256" key="3">
    <source>
        <dbReference type="ARBA" id="ARBA00022806"/>
    </source>
</evidence>
<dbReference type="Gene3D" id="2.30.30.140">
    <property type="match status" value="1"/>
</dbReference>
<dbReference type="Gene3D" id="6.10.140.2230">
    <property type="match status" value="1"/>
</dbReference>
<keyword evidence="2 9" id="KW-0378">Hydrolase</keyword>
<comment type="caution">
    <text evidence="12">The sequence shown here is derived from an EMBL/GenBank/DDBJ whole genome shotgun (WGS) entry which is preliminary data.</text>
</comment>
<keyword evidence="6 9" id="KW-0238">DNA-binding</keyword>
<dbReference type="Pfam" id="PF12137">
    <property type="entry name" value="RapA_C"/>
    <property type="match status" value="1"/>
</dbReference>
<evidence type="ECO:0000256" key="6">
    <source>
        <dbReference type="ARBA" id="ARBA00023125"/>
    </source>
</evidence>
<dbReference type="CDD" id="cd18793">
    <property type="entry name" value="SF2_C_SNF"/>
    <property type="match status" value="1"/>
</dbReference>
<gene>
    <name evidence="9" type="primary">rapA</name>
    <name evidence="12" type="ORF">BTA35_0209270</name>
</gene>
<feature type="binding site" evidence="9">
    <location>
        <begin position="176"/>
        <end position="183"/>
    </location>
    <ligand>
        <name>ATP</name>
        <dbReference type="ChEBI" id="CHEBI:30616"/>
    </ligand>
</feature>
<dbReference type="AlphaFoldDB" id="A0A1T1HBH3"/>
<dbReference type="Gene3D" id="3.40.50.10810">
    <property type="entry name" value="Tandem AAA-ATPase domain"/>
    <property type="match status" value="1"/>
</dbReference>
<evidence type="ECO:0000313" key="13">
    <source>
        <dbReference type="Proteomes" id="UP000190064"/>
    </source>
</evidence>
<organism evidence="12 13">
    <name type="scientific">Oceanospirillum linum</name>
    <dbReference type="NCBI Taxonomy" id="966"/>
    <lineage>
        <taxon>Bacteria</taxon>
        <taxon>Pseudomonadati</taxon>
        <taxon>Pseudomonadota</taxon>
        <taxon>Gammaproteobacteria</taxon>
        <taxon>Oceanospirillales</taxon>
        <taxon>Oceanospirillaceae</taxon>
        <taxon>Oceanospirillum</taxon>
    </lineage>
</organism>
<evidence type="ECO:0000313" key="12">
    <source>
        <dbReference type="EMBL" id="OOV87175.1"/>
    </source>
</evidence>
<comment type="subunit">
    <text evidence="9">Interacts with the RNAP. Has a higher affinity for the core RNAP than for the holoenzyme. Its ATPase activity is stimulated by binding to RNAP.</text>
</comment>
<dbReference type="Pfam" id="PF00271">
    <property type="entry name" value="Helicase_C"/>
    <property type="match status" value="1"/>
</dbReference>
<dbReference type="Pfam" id="PF00176">
    <property type="entry name" value="SNF2-rel_dom"/>
    <property type="match status" value="1"/>
</dbReference>
<dbReference type="SMART" id="SM00490">
    <property type="entry name" value="HELICc"/>
    <property type="match status" value="1"/>
</dbReference>
<dbReference type="InterPro" id="IPR001650">
    <property type="entry name" value="Helicase_C-like"/>
</dbReference>
<dbReference type="HAMAP" id="MF_01821">
    <property type="entry name" value="Helicase_RapA"/>
    <property type="match status" value="1"/>
</dbReference>
<dbReference type="InterPro" id="IPR000330">
    <property type="entry name" value="SNF2_N"/>
</dbReference>
<dbReference type="Gene3D" id="6.10.140.1500">
    <property type="match status" value="1"/>
</dbReference>
<dbReference type="InterPro" id="IPR022737">
    <property type="entry name" value="RapA_C"/>
</dbReference>
<dbReference type="EMBL" id="MTSD02000003">
    <property type="protein sequence ID" value="OOV87175.1"/>
    <property type="molecule type" value="Genomic_DNA"/>
</dbReference>
<feature type="domain" description="Helicase ATP-binding" evidence="10">
    <location>
        <begin position="163"/>
        <end position="331"/>
    </location>
</feature>
<keyword evidence="3 9" id="KW-0347">Helicase</keyword>
<dbReference type="SUPFAM" id="SSF52540">
    <property type="entry name" value="P-loop containing nucleoside triphosphate hydrolases"/>
    <property type="match status" value="2"/>
</dbReference>
<evidence type="ECO:0000256" key="1">
    <source>
        <dbReference type="ARBA" id="ARBA00022741"/>
    </source>
</evidence>
<dbReference type="PROSITE" id="PS51194">
    <property type="entry name" value="HELICASE_CTER"/>
    <property type="match status" value="1"/>
</dbReference>
<sequence length="957" mass="107624">MLPYIPGQRWISDAESDLGLGTILTCDMRSVTVLFPASGETRVYATRSAPLTRVSFSSGDQIESHEGERFIVATALEEDGLLVYICLDAQGNEKEVPETHLNNHLSLQKAKDRLLTGQIDRNDWFNLRYRTLLHSDKQSRAAIQGLSGARMALIPRQLYIAHSVGSRYAPRVLLADEVGLGKTVEAGLILHRQWLTGNAQRILIVVPESLQNQWLVEMLRRFNLQFSLFDYERCAQYPGQNAFEQAQLVICSLELLTDHPELQEQAVAAQWDTLVVDEAHHLEWHPEAPSQAYQCIEQLAEDTSGLLLLTATPEQLGKASHFARLRLLDPERYSSFEQFEQEEGQYQPIAEAVEALEEIADGEPATQTVIAQLRDLLPESDAQALIELIENDEADLEQIDSACTQLQGQLLDRHGTGRVLFRNTRDTVTGFKQRQLQSHPLELPEAYETQMSSSELQAHLSPEQYIEDALVTDNWAKDDSRFQWLLEHLHNHDDEKTLLICHRAASALALSEALKEATGLHAPAFHEGLSILERDRAAAWFADHESGPPVLICSEIGSEGRNFQFARHLVLFDLPPNPDLLEQRIGRLDRIGQQHDIQIHVPYFEESGQQDLLEWYDRGLNAFTAPCPAASALFAEFGEAVSDAIISQDAERLEQLTEATAQRRQELNAAMQAGRDRPLERNACRPQDAQELVNAIEAQDEPEALNTWLENALDIFGVNSEETGEFSWHLTPGEHMLNSDLPGLDNEDGFSMTTSRDYALHREDLQFFSWEHPFVQALQEQVVSGSLGNNAVSIFKTKALPEGTLLLEVIAAIHCAAPKHLQIGRYLPPTTMRFLLDERGNDLGKKVSFEGLSPKLDRLKKATAREVVKLRQEQIRELVDTADSRANDILPTVIEEAQLKMQSLLYPEVQRMKALREVNPSIRDIEVKALEMEYLAVADALEKARVNIEGIRVIVTA</sequence>
<evidence type="ECO:0000256" key="4">
    <source>
        <dbReference type="ARBA" id="ARBA00022840"/>
    </source>
</evidence>
<dbReference type="GO" id="GO:0004386">
    <property type="term" value="F:helicase activity"/>
    <property type="evidence" value="ECO:0007669"/>
    <property type="project" value="UniProtKB-UniRule"/>
</dbReference>
<dbReference type="PROSITE" id="PS51192">
    <property type="entry name" value="HELICASE_ATP_BIND_1"/>
    <property type="match status" value="1"/>
</dbReference>
<dbReference type="InterPro" id="IPR023949">
    <property type="entry name" value="Helicase_RapA"/>
</dbReference>
<protein>
    <recommendedName>
        <fullName evidence="9">RNA polymerase-associated protein RapA</fullName>
        <ecNumber evidence="9">3.6.4.-</ecNumber>
    </recommendedName>
    <alternativeName>
        <fullName evidence="9">ATP-dependent helicase HepA</fullName>
    </alternativeName>
</protein>
<reference evidence="12" key="1">
    <citation type="submission" date="2017-02" db="EMBL/GenBank/DDBJ databases">
        <title>Draft Genome Sequence of the Salt Water Bacterium Oceanospirillum linum ATCC 11336.</title>
        <authorList>
            <person name="Trachtenberg A.M."/>
            <person name="Carney J.G."/>
            <person name="Linnane J.D."/>
            <person name="Rheaume B.A."/>
            <person name="Pitts N.L."/>
            <person name="Mykles D.L."/>
            <person name="Maclea K.S."/>
        </authorList>
    </citation>
    <scope>NUCLEOTIDE SEQUENCE [LARGE SCALE GENOMIC DNA]</scope>
    <source>
        <strain evidence="12">ATCC 11336</strain>
    </source>
</reference>
<keyword evidence="8 9" id="KW-0804">Transcription</keyword>
<dbReference type="PANTHER" id="PTHR45766">
    <property type="entry name" value="DNA ANNEALING HELICASE AND ENDONUCLEASE ZRANB3 FAMILY MEMBER"/>
    <property type="match status" value="1"/>
</dbReference>
<dbReference type="STRING" id="966.BTA35_0209270"/>
<evidence type="ECO:0000259" key="10">
    <source>
        <dbReference type="PROSITE" id="PS51192"/>
    </source>
</evidence>
<dbReference type="EC" id="3.6.4.-" evidence="9"/>
<dbReference type="GO" id="GO:0005524">
    <property type="term" value="F:ATP binding"/>
    <property type="evidence" value="ECO:0007669"/>
    <property type="project" value="UniProtKB-UniRule"/>
</dbReference>
<dbReference type="GO" id="GO:0006355">
    <property type="term" value="P:regulation of DNA-templated transcription"/>
    <property type="evidence" value="ECO:0007669"/>
    <property type="project" value="UniProtKB-UniRule"/>
</dbReference>
<evidence type="ECO:0000256" key="7">
    <source>
        <dbReference type="ARBA" id="ARBA00023159"/>
    </source>
</evidence>
<dbReference type="RefSeq" id="WP_078319530.1">
    <property type="nucleotide sequence ID" value="NZ_FXTS01000003.1"/>
</dbReference>
<evidence type="ECO:0000256" key="2">
    <source>
        <dbReference type="ARBA" id="ARBA00022801"/>
    </source>
</evidence>
<dbReference type="InterPro" id="IPR040765">
    <property type="entry name" value="Tudor_1_RapA"/>
</dbReference>
<feature type="short sequence motif" description="DEAH box" evidence="9">
    <location>
        <begin position="277"/>
        <end position="280"/>
    </location>
</feature>
<keyword evidence="1 9" id="KW-0547">Nucleotide-binding</keyword>
<dbReference type="PANTHER" id="PTHR45766:SF6">
    <property type="entry name" value="SWI_SNF-RELATED MATRIX-ASSOCIATED ACTIN-DEPENDENT REGULATOR OF CHROMATIN SUBFAMILY A-LIKE PROTEIN 1"/>
    <property type="match status" value="1"/>
</dbReference>
<dbReference type="InterPro" id="IPR027417">
    <property type="entry name" value="P-loop_NTPase"/>
</dbReference>
<evidence type="ECO:0000256" key="8">
    <source>
        <dbReference type="ARBA" id="ARBA00023163"/>
    </source>
</evidence>
<dbReference type="InterPro" id="IPR049730">
    <property type="entry name" value="SNF2/RAD54-like_C"/>
</dbReference>